<feature type="compositionally biased region" description="Basic residues" evidence="1">
    <location>
        <begin position="123"/>
        <end position="137"/>
    </location>
</feature>
<evidence type="ECO:0000313" key="3">
    <source>
        <dbReference type="Proteomes" id="UP000193467"/>
    </source>
</evidence>
<feature type="compositionally biased region" description="Basic residues" evidence="1">
    <location>
        <begin position="503"/>
        <end position="512"/>
    </location>
</feature>
<reference evidence="2 3" key="1">
    <citation type="submission" date="2016-07" db="EMBL/GenBank/DDBJ databases">
        <title>Pervasive Adenine N6-methylation of Active Genes in Fungi.</title>
        <authorList>
            <consortium name="DOE Joint Genome Institute"/>
            <person name="Mondo S.J."/>
            <person name="Dannebaum R.O."/>
            <person name="Kuo R.C."/>
            <person name="Labutti K."/>
            <person name="Haridas S."/>
            <person name="Kuo A."/>
            <person name="Salamov A."/>
            <person name="Ahrendt S.R."/>
            <person name="Lipzen A."/>
            <person name="Sullivan W."/>
            <person name="Andreopoulos W.B."/>
            <person name="Clum A."/>
            <person name="Lindquist E."/>
            <person name="Daum C."/>
            <person name="Ramamoorthy G.K."/>
            <person name="Gryganskyi A."/>
            <person name="Culley D."/>
            <person name="Magnuson J.K."/>
            <person name="James T.Y."/>
            <person name="O'Malley M.A."/>
            <person name="Stajich J.E."/>
            <person name="Spatafora J.W."/>
            <person name="Visel A."/>
            <person name="Grigoriev I.V."/>
        </authorList>
    </citation>
    <scope>NUCLEOTIDE SEQUENCE [LARGE SCALE GENOMIC DNA]</scope>
    <source>
        <strain evidence="2 3">62-1032</strain>
    </source>
</reference>
<gene>
    <name evidence="2" type="ORF">BCR35DRAFT_331745</name>
</gene>
<feature type="compositionally biased region" description="Acidic residues" evidence="1">
    <location>
        <begin position="105"/>
        <end position="117"/>
    </location>
</feature>
<feature type="compositionally biased region" description="Basic and acidic residues" evidence="1">
    <location>
        <begin position="489"/>
        <end position="502"/>
    </location>
</feature>
<keyword evidence="3" id="KW-1185">Reference proteome</keyword>
<feature type="compositionally biased region" description="Pro residues" evidence="1">
    <location>
        <begin position="278"/>
        <end position="293"/>
    </location>
</feature>
<feature type="compositionally biased region" description="Basic and acidic residues" evidence="1">
    <location>
        <begin position="78"/>
        <end position="99"/>
    </location>
</feature>
<evidence type="ECO:0000313" key="2">
    <source>
        <dbReference type="EMBL" id="ORY80677.1"/>
    </source>
</evidence>
<dbReference type="EMBL" id="MCGR01000024">
    <property type="protein sequence ID" value="ORY80677.1"/>
    <property type="molecule type" value="Genomic_DNA"/>
</dbReference>
<feature type="region of interest" description="Disordered" evidence="1">
    <location>
        <begin position="1"/>
        <end position="302"/>
    </location>
</feature>
<organism evidence="2 3">
    <name type="scientific">Leucosporidium creatinivorum</name>
    <dbReference type="NCBI Taxonomy" id="106004"/>
    <lineage>
        <taxon>Eukaryota</taxon>
        <taxon>Fungi</taxon>
        <taxon>Dikarya</taxon>
        <taxon>Basidiomycota</taxon>
        <taxon>Pucciniomycotina</taxon>
        <taxon>Microbotryomycetes</taxon>
        <taxon>Leucosporidiales</taxon>
        <taxon>Leucosporidium</taxon>
    </lineage>
</organism>
<dbReference type="Proteomes" id="UP000193467">
    <property type="component" value="Unassembled WGS sequence"/>
</dbReference>
<dbReference type="AlphaFoldDB" id="A0A1Y2FAL7"/>
<proteinExistence type="predicted"/>
<feature type="region of interest" description="Disordered" evidence="1">
    <location>
        <begin position="489"/>
        <end position="526"/>
    </location>
</feature>
<feature type="compositionally biased region" description="Basic residues" evidence="1">
    <location>
        <begin position="1"/>
        <end position="12"/>
    </location>
</feature>
<feature type="compositionally biased region" description="Acidic residues" evidence="1">
    <location>
        <begin position="209"/>
        <end position="228"/>
    </location>
</feature>
<dbReference type="InParanoid" id="A0A1Y2FAL7"/>
<protein>
    <submittedName>
        <fullName evidence="2">Uncharacterized protein</fullName>
    </submittedName>
</protein>
<comment type="caution">
    <text evidence="2">The sequence shown here is derived from an EMBL/GenBank/DDBJ whole genome shotgun (WGS) entry which is preliminary data.</text>
</comment>
<sequence>MSSRSPKKRKRATPFNTEITARLTAMGYTTAPRPYGHAPRPLGEPSSSEGEDQDSELESPSKAAKGKGKAEGMTIWEMMRRAEEGAARLDGRVPSREEGGLQESSAEEETDQLDSSEDDSRSHSKKQEKKSKPKKERLRLSVDELRALVERHKERAMEGREEVEEKRRRAEMRRGGPAKGKGKEREWTPMSDAMEVEERKPSWRGRDGTEEDEDGLEIGEDEEDEEESERSRTGSPLKTPSNMLFKLSLASSSKKQLFPSTPSKPFPLPSPSSNRIIPLPPSSPFHKPPPTPRKSPVKPSLALPLSPSSPFANLSIPSFLTSGKAHGARLLRKRVAWILATARSFAADLEKSEGRDARWWSRKVAKELAGCSEEWWRSNAGFEREESELGLDELDEFAVFQEGAEGAEGADPPVARYYSFVLHFKLCGHAEEECRYHRALVLYHSFRVPRGTTGKKLLPKRWDLEEEETRREWTEFESWWVGMAEKLGWGEEGSKSRSESRSKSRSPRKRKIEVKEEGLDDDEFGD</sequence>
<name>A0A1Y2FAL7_9BASI</name>
<feature type="compositionally biased region" description="Basic and acidic residues" evidence="1">
    <location>
        <begin position="138"/>
        <end position="174"/>
    </location>
</feature>
<feature type="compositionally biased region" description="Basic and acidic residues" evidence="1">
    <location>
        <begin position="196"/>
        <end position="208"/>
    </location>
</feature>
<accession>A0A1Y2FAL7</accession>
<evidence type="ECO:0000256" key="1">
    <source>
        <dbReference type="SAM" id="MobiDB-lite"/>
    </source>
</evidence>
<feature type="compositionally biased region" description="Low complexity" evidence="1">
    <location>
        <begin position="244"/>
        <end position="261"/>
    </location>
</feature>